<dbReference type="InterPro" id="IPR050641">
    <property type="entry name" value="RIFMO-like"/>
</dbReference>
<feature type="domain" description="FAD-binding" evidence="4">
    <location>
        <begin position="3"/>
        <end position="332"/>
    </location>
</feature>
<dbReference type="AlphaFoldDB" id="A0A9X1NKQ8"/>
<dbReference type="GO" id="GO:0071949">
    <property type="term" value="F:FAD binding"/>
    <property type="evidence" value="ECO:0007669"/>
    <property type="project" value="InterPro"/>
</dbReference>
<keyword evidence="5" id="KW-0560">Oxidoreductase</keyword>
<dbReference type="PANTHER" id="PTHR43004:SF19">
    <property type="entry name" value="BINDING MONOOXYGENASE, PUTATIVE (JCVI)-RELATED"/>
    <property type="match status" value="1"/>
</dbReference>
<dbReference type="RefSeq" id="WP_231448773.1">
    <property type="nucleotide sequence ID" value="NZ_JAJOMB010000025.1"/>
</dbReference>
<dbReference type="SUPFAM" id="SSF51905">
    <property type="entry name" value="FAD/NAD(P)-binding domain"/>
    <property type="match status" value="1"/>
</dbReference>
<evidence type="ECO:0000256" key="3">
    <source>
        <dbReference type="ARBA" id="ARBA00022827"/>
    </source>
</evidence>
<evidence type="ECO:0000259" key="4">
    <source>
        <dbReference type="Pfam" id="PF01494"/>
    </source>
</evidence>
<dbReference type="EMBL" id="JAJOMB010000025">
    <property type="protein sequence ID" value="MCD5315953.1"/>
    <property type="molecule type" value="Genomic_DNA"/>
</dbReference>
<sequence length="484" mass="52706">MATDVIVVGAGPVGLMLAGELRLQGVSVLVLDRLAAPARQSRGASFTRRTAETFDQRGLLERLGTSERADAHFGGVPLNLEDLPEDHYAARGVPQYRTERMLQEWATELGAELRRGCEVTDFEQRENDVLVRFQSPAGPQEVQTAYLVGCDGARSIVRRRAGVGFAGRTPSRGFLTADVTGISTRRRRIGENLPDGSMIMAMDLENDVTRVVVHEHGMGPQDRDTIAFPDLADAWQRLTGESIHHGNCRWLGCFSDASRVAEHYAQGRVFLAGDAAHVQPPAMAQGLSVGIQDAVNLGWKIGAVVRREAPAALLETYESERLPVGRQLARNATAAIELRLSGPQMQPLREVMTTLAALPEATEHLAQMLSGLGVRYDMGPGQHPLLGRRVPPQWELVHQGQRVRLTELLRSGRGLLVSADPAAAQPWSDRVDLPAGTWARGGEGMEGLLIRPDGYVAWAGDDQEDGLTQALERWFGPALLDRAA</sequence>
<proteinExistence type="predicted"/>
<dbReference type="PRINTS" id="PR00420">
    <property type="entry name" value="RNGMNOXGNASE"/>
</dbReference>
<dbReference type="Gene3D" id="3.30.70.2450">
    <property type="match status" value="1"/>
</dbReference>
<dbReference type="Proteomes" id="UP001138997">
    <property type="component" value="Unassembled WGS sequence"/>
</dbReference>
<dbReference type="InterPro" id="IPR036188">
    <property type="entry name" value="FAD/NAD-bd_sf"/>
</dbReference>
<keyword evidence="3" id="KW-0274">FAD</keyword>
<keyword evidence="2" id="KW-0285">Flavoprotein</keyword>
<organism evidence="5 6">
    <name type="scientific">Kineosporia babensis</name>
    <dbReference type="NCBI Taxonomy" id="499548"/>
    <lineage>
        <taxon>Bacteria</taxon>
        <taxon>Bacillati</taxon>
        <taxon>Actinomycetota</taxon>
        <taxon>Actinomycetes</taxon>
        <taxon>Kineosporiales</taxon>
        <taxon>Kineosporiaceae</taxon>
        <taxon>Kineosporia</taxon>
    </lineage>
</organism>
<dbReference type="InterPro" id="IPR002938">
    <property type="entry name" value="FAD-bd"/>
</dbReference>
<keyword evidence="5" id="KW-0503">Monooxygenase</keyword>
<comment type="caution">
    <text evidence="5">The sequence shown here is derived from an EMBL/GenBank/DDBJ whole genome shotgun (WGS) entry which is preliminary data.</text>
</comment>
<evidence type="ECO:0000256" key="1">
    <source>
        <dbReference type="ARBA" id="ARBA00001974"/>
    </source>
</evidence>
<name>A0A9X1NKQ8_9ACTN</name>
<dbReference type="Pfam" id="PF01494">
    <property type="entry name" value="FAD_binding_3"/>
    <property type="match status" value="1"/>
</dbReference>
<reference evidence="5" key="1">
    <citation type="submission" date="2021-11" db="EMBL/GenBank/DDBJ databases">
        <title>Streptomyces corallinus and Kineosporia corallina sp. nov., two new coral-derived marine actinobacteria.</title>
        <authorList>
            <person name="Buangrab K."/>
            <person name="Sutthacheep M."/>
            <person name="Yeemin T."/>
            <person name="Harunari E."/>
            <person name="Igarashi Y."/>
            <person name="Sripreechasak P."/>
            <person name="Kanchanasin P."/>
            <person name="Tanasupawat S."/>
            <person name="Phongsopitanun W."/>
        </authorList>
    </citation>
    <scope>NUCLEOTIDE SEQUENCE</scope>
    <source>
        <strain evidence="5">JCM 31032</strain>
    </source>
</reference>
<evidence type="ECO:0000313" key="5">
    <source>
        <dbReference type="EMBL" id="MCD5315953.1"/>
    </source>
</evidence>
<evidence type="ECO:0000256" key="2">
    <source>
        <dbReference type="ARBA" id="ARBA00022630"/>
    </source>
</evidence>
<dbReference type="Gene3D" id="3.50.50.60">
    <property type="entry name" value="FAD/NAD(P)-binding domain"/>
    <property type="match status" value="2"/>
</dbReference>
<accession>A0A9X1NKQ8</accession>
<dbReference type="Pfam" id="PF21274">
    <property type="entry name" value="Rng_hyd_C"/>
    <property type="match status" value="1"/>
</dbReference>
<evidence type="ECO:0000313" key="6">
    <source>
        <dbReference type="Proteomes" id="UP001138997"/>
    </source>
</evidence>
<protein>
    <submittedName>
        <fullName evidence="5">FAD-dependent monooxygenase</fullName>
    </submittedName>
</protein>
<dbReference type="Gene3D" id="3.40.30.120">
    <property type="match status" value="1"/>
</dbReference>
<keyword evidence="6" id="KW-1185">Reference proteome</keyword>
<dbReference type="PANTHER" id="PTHR43004">
    <property type="entry name" value="TRK SYSTEM POTASSIUM UPTAKE PROTEIN"/>
    <property type="match status" value="1"/>
</dbReference>
<dbReference type="GO" id="GO:0016709">
    <property type="term" value="F:oxidoreductase activity, acting on paired donors, with incorporation or reduction of molecular oxygen, NAD(P)H as one donor, and incorporation of one atom of oxygen"/>
    <property type="evidence" value="ECO:0007669"/>
    <property type="project" value="UniProtKB-ARBA"/>
</dbReference>
<gene>
    <name evidence="5" type="ORF">LR394_34175</name>
</gene>
<comment type="cofactor">
    <cofactor evidence="1">
        <name>FAD</name>
        <dbReference type="ChEBI" id="CHEBI:57692"/>
    </cofactor>
</comment>